<proteinExistence type="predicted"/>
<dbReference type="GO" id="GO:0005085">
    <property type="term" value="F:guanyl-nucleotide exchange factor activity"/>
    <property type="evidence" value="ECO:0007669"/>
    <property type="project" value="TreeGrafter"/>
</dbReference>
<dbReference type="SUPFAM" id="SSF50729">
    <property type="entry name" value="PH domain-like"/>
    <property type="match status" value="1"/>
</dbReference>
<organism evidence="2 3">
    <name type="scientific">Meloidogyne enterolobii</name>
    <name type="common">Root-knot nematode worm</name>
    <name type="synonym">Meloidogyne mayaguensis</name>
    <dbReference type="NCBI Taxonomy" id="390850"/>
    <lineage>
        <taxon>Eukaryota</taxon>
        <taxon>Metazoa</taxon>
        <taxon>Ecdysozoa</taxon>
        <taxon>Nematoda</taxon>
        <taxon>Chromadorea</taxon>
        <taxon>Rhabditida</taxon>
        <taxon>Tylenchina</taxon>
        <taxon>Tylenchomorpha</taxon>
        <taxon>Tylenchoidea</taxon>
        <taxon>Meloidogynidae</taxon>
        <taxon>Meloidogyninae</taxon>
        <taxon>Meloidogyne</taxon>
    </lineage>
</organism>
<dbReference type="EMBL" id="CAJEWN010000075">
    <property type="protein sequence ID" value="CAD2159618.1"/>
    <property type="molecule type" value="Genomic_DNA"/>
</dbReference>
<gene>
    <name evidence="2" type="ORF">MENT_LOCUS13810</name>
</gene>
<dbReference type="OrthoDB" id="5340910at2759"/>
<dbReference type="AlphaFoldDB" id="A0A6V7UJN4"/>
<dbReference type="Gene3D" id="2.30.29.30">
    <property type="entry name" value="Pleckstrin-homology domain (PH domain)/Phosphotyrosine-binding domain (PTB)"/>
    <property type="match status" value="1"/>
</dbReference>
<dbReference type="GO" id="GO:0016477">
    <property type="term" value="P:cell migration"/>
    <property type="evidence" value="ECO:0007669"/>
    <property type="project" value="TreeGrafter"/>
</dbReference>
<dbReference type="PANTHER" id="PTHR45818">
    <property type="entry name" value="PROTEIN VAV"/>
    <property type="match status" value="1"/>
</dbReference>
<dbReference type="InterPro" id="IPR011993">
    <property type="entry name" value="PH-like_dom_sf"/>
</dbReference>
<dbReference type="InterPro" id="IPR055251">
    <property type="entry name" value="SOS1_NGEF_PH"/>
</dbReference>
<dbReference type="Pfam" id="PF22697">
    <property type="entry name" value="SOS1_NGEF_PH"/>
    <property type="match status" value="1"/>
</dbReference>
<name>A0A6V7UJN4_MELEN</name>
<dbReference type="GO" id="GO:0005737">
    <property type="term" value="C:cytoplasm"/>
    <property type="evidence" value="ECO:0007669"/>
    <property type="project" value="TreeGrafter"/>
</dbReference>
<evidence type="ECO:0000259" key="1">
    <source>
        <dbReference type="Pfam" id="PF22697"/>
    </source>
</evidence>
<evidence type="ECO:0000313" key="2">
    <source>
        <dbReference type="EMBL" id="CAD2159618.1"/>
    </source>
</evidence>
<evidence type="ECO:0000313" key="3">
    <source>
        <dbReference type="Proteomes" id="UP000580250"/>
    </source>
</evidence>
<dbReference type="PANTHER" id="PTHR45818:SF3">
    <property type="entry name" value="PROTEIN VAV"/>
    <property type="match status" value="1"/>
</dbReference>
<reference evidence="2 3" key="1">
    <citation type="submission" date="2020-08" db="EMBL/GenBank/DDBJ databases">
        <authorList>
            <person name="Koutsovoulos G."/>
            <person name="Danchin GJ E."/>
        </authorList>
    </citation>
    <scope>NUCLEOTIDE SEQUENCE [LARGE SCALE GENOMIC DNA]</scope>
</reference>
<protein>
    <recommendedName>
        <fullName evidence="1">SOS1/NGEF-like PH domain-containing protein</fullName>
    </recommendedName>
</protein>
<comment type="caution">
    <text evidence="2">The sequence shown here is derived from an EMBL/GenBank/DDBJ whole genome shotgun (WGS) entry which is preliminary data.</text>
</comment>
<sequence>MKDVAVYVNEMKRDQEIIGCINTIERSICDLDVNLLHYGRFMFDGTLKIAITENGTSSKAKQRSVFLFESMILFAKREAGTYKSKNFYFLSDFDLIESNDLSSTTTLNKYNSISRKLTSNLFDLNNYSNSFIIEKRKLNNNKRRNSSNFLEELMK</sequence>
<dbReference type="Proteomes" id="UP000580250">
    <property type="component" value="Unassembled WGS sequence"/>
</dbReference>
<accession>A0A6V7UJN4</accession>
<feature type="domain" description="SOS1/NGEF-like PH" evidence="1">
    <location>
        <begin position="37"/>
        <end position="101"/>
    </location>
</feature>